<dbReference type="InterPro" id="IPR016024">
    <property type="entry name" value="ARM-type_fold"/>
</dbReference>
<evidence type="ECO:0000313" key="1">
    <source>
        <dbReference type="EMBL" id="TXD32022.1"/>
    </source>
</evidence>
<evidence type="ECO:0000313" key="2">
    <source>
        <dbReference type="Proteomes" id="UP000321046"/>
    </source>
</evidence>
<dbReference type="AlphaFoldDB" id="A0A5C6X602"/>
<gene>
    <name evidence="1" type="ORF">FRC96_19155</name>
</gene>
<protein>
    <recommendedName>
        <fullName evidence="3">HEAT repeat domain-containing protein</fullName>
    </recommendedName>
</protein>
<dbReference type="OrthoDB" id="2077833at2"/>
<sequence>MSVPSASTLLRQFDSLCHDERMRRLGLLAQQYGESPEMDRLITELEAGESSEAYLAVRLASLTGRVEALRRGLVSGSVLVMQSAAKHLVRVTDDVETLVGAYQRAVPAVRRRLLQHIVRWERTEAAEALFADVLEQAGPSRAVSLLPVCRAETVCGTLADYEHAVQHWKSLAIRHPNVVLELLSRRLEAANLAQRATIWGQYREAVHVLYADHAGELARLALEYGPADGLPSAIEAIIGALASRVPELTFALLTAEQNRSRLQSYGLPRGLLGRVRSLSLDHRRELARLLGRTPTHLAALLARHAPSERADLLEYARQDIEEGRAPWHETLLDVLPHDARHREARRILERDEVRTNRMQTLALSAYLPFEVARSVLEEGARASEANERAVALHSLVRCAGLNRRGIDEALKFCQKIENDQDPVRQGVYRALATFPPTVLEDAHAEPLFWLVAHAFAARDTSWMTRSHIQDFSVRLLQAHALQPRSQLFSVALDLVEQLAKQSSYLRVDLEHRLPRGAEKPLIKVLEKPLRDSVQRENYALLFLFARALGRRAWDSGVVQSLLEKATRARPDGIANTAISFWLEPPGTRDERVVELLRRDRSSIRLRAVFQHVHRRRQDLLDPYLTRRPILGRYMSGETIYIVPAWSGFFRWLPRQQRAYGDLLDKLIGDEGASTWNRTSALRVRARLLTTRLEEIEPWMESNEVTITEAALHGASHLDCPSRSCSLLAEHLASSRARVAICSMYRCASYTPSAAVHRLLAAILGRDRLKVTVEKEVVRLLSRFPSAENVQLLFDYVQRGDLHSDVKIAVGRAARNLLRHQPAWEVVEKLAQDDDRYVVASLLGESWARFSRDDARRYLDIILDVVGHEDAFAREQAIDALGRWAPVDPQKVAEVSAKHAIDLDCGCWRAAVHSLVKTSRHGDVQEHVLFAARALRSRGLDDQPEAEAERDLPARQRLHMLVGEFAGIGTPWTERLRPLLLSLDEELSADETLASLRVELRLSAVRWKGVEAAVEDLQRLLADVTTTSLGLAELSGRFTAHLSRDLGSRDEQLLYAVSLKMADTEEGGLRRLCVALLAVIGPRLCWPEELVSVLCRLRRDRDIAVRAAALQVFVHDE</sequence>
<dbReference type="SUPFAM" id="SSF48371">
    <property type="entry name" value="ARM repeat"/>
    <property type="match status" value="1"/>
</dbReference>
<accession>A0A5C6X602</accession>
<evidence type="ECO:0008006" key="3">
    <source>
        <dbReference type="Google" id="ProtNLM"/>
    </source>
</evidence>
<dbReference type="Proteomes" id="UP000321046">
    <property type="component" value="Unassembled WGS sequence"/>
</dbReference>
<reference evidence="1 2" key="1">
    <citation type="submission" date="2019-08" db="EMBL/GenBank/DDBJ databases">
        <title>Bradymonadales sp. TMQ2.</title>
        <authorList>
            <person name="Liang Q."/>
        </authorList>
    </citation>
    <scope>NUCLEOTIDE SEQUENCE [LARGE SCALE GENOMIC DNA]</scope>
    <source>
        <strain evidence="1 2">TMQ2</strain>
    </source>
</reference>
<name>A0A5C6X602_9DELT</name>
<comment type="caution">
    <text evidence="1">The sequence shown here is derived from an EMBL/GenBank/DDBJ whole genome shotgun (WGS) entry which is preliminary data.</text>
</comment>
<proteinExistence type="predicted"/>
<organism evidence="1 2">
    <name type="scientific">Lujinxingia vulgaris</name>
    <dbReference type="NCBI Taxonomy" id="2600176"/>
    <lineage>
        <taxon>Bacteria</taxon>
        <taxon>Deltaproteobacteria</taxon>
        <taxon>Bradymonadales</taxon>
        <taxon>Lujinxingiaceae</taxon>
        <taxon>Lujinxingia</taxon>
    </lineage>
</organism>
<dbReference type="EMBL" id="VOSL01000141">
    <property type="protein sequence ID" value="TXD32022.1"/>
    <property type="molecule type" value="Genomic_DNA"/>
</dbReference>
<dbReference type="RefSeq" id="WP_146976925.1">
    <property type="nucleotide sequence ID" value="NZ_VOSL01000141.1"/>
</dbReference>